<keyword evidence="2" id="KW-1185">Reference proteome</keyword>
<dbReference type="InParanoid" id="A0A330L0B9"/>
<accession>A0A330L0B9</accession>
<evidence type="ECO:0000313" key="2">
    <source>
        <dbReference type="Proteomes" id="UP000248168"/>
    </source>
</evidence>
<name>A0A330L0B9_9BACT</name>
<proteinExistence type="predicted"/>
<dbReference type="EMBL" id="OUNR01000001">
    <property type="protein sequence ID" value="SPP63180.1"/>
    <property type="molecule type" value="Genomic_DNA"/>
</dbReference>
<gene>
    <name evidence="1" type="ORF">NITLEN_10266</name>
</gene>
<dbReference type="Proteomes" id="UP000248168">
    <property type="component" value="Unassembled WGS sequence"/>
</dbReference>
<sequence length="161" mass="17429">MSWYREAPMPLIKDKVRPILNVSCAAIMLSLLVGFVPSLWAQSAGDGKDDPFYGQKGQYGATDVSQLLADSTQAIFQQVQESVAPFTGNLSLVHTDLVLPGNGGFDLKVQHAYNSRIGGRRNTSAPGVVAYNERSIAGLGWSFHFGRVRNPFGSGEMIVLI</sequence>
<protein>
    <submittedName>
        <fullName evidence="1">Uncharacterized protein</fullName>
    </submittedName>
</protein>
<dbReference type="AlphaFoldDB" id="A0A330L0B9"/>
<reference evidence="2" key="1">
    <citation type="submission" date="2018-04" db="EMBL/GenBank/DDBJ databases">
        <authorList>
            <person name="Lucker S."/>
            <person name="Sakoula D."/>
        </authorList>
    </citation>
    <scope>NUCLEOTIDE SEQUENCE [LARGE SCALE GENOMIC DNA]</scope>
</reference>
<evidence type="ECO:0000313" key="1">
    <source>
        <dbReference type="EMBL" id="SPP63180.1"/>
    </source>
</evidence>
<organism evidence="1 2">
    <name type="scientific">Nitrospira lenta</name>
    <dbReference type="NCBI Taxonomy" id="1436998"/>
    <lineage>
        <taxon>Bacteria</taxon>
        <taxon>Pseudomonadati</taxon>
        <taxon>Nitrospirota</taxon>
        <taxon>Nitrospiria</taxon>
        <taxon>Nitrospirales</taxon>
        <taxon>Nitrospiraceae</taxon>
        <taxon>Nitrospira</taxon>
    </lineage>
</organism>